<dbReference type="GO" id="GO:0016829">
    <property type="term" value="F:lyase activity"/>
    <property type="evidence" value="ECO:0007669"/>
    <property type="project" value="UniProtKB-KW"/>
</dbReference>
<name>A0A942DXQ9_9HYPH</name>
<reference evidence="2" key="1">
    <citation type="submission" date="2021-04" db="EMBL/GenBank/DDBJ databases">
        <title>Pseudaminobacter soli sp. nov., isolated from paddy soil contaminated by heavy metals.</title>
        <authorList>
            <person name="Zhang K."/>
        </authorList>
    </citation>
    <scope>NUCLEOTIDE SEQUENCE</scope>
    <source>
        <strain evidence="2">19-2017</strain>
    </source>
</reference>
<accession>A0A942DXQ9</accession>
<dbReference type="Pfam" id="PF14099">
    <property type="entry name" value="Polysacc_lyase"/>
    <property type="match status" value="1"/>
</dbReference>
<dbReference type="RefSeq" id="WP_188255664.1">
    <property type="nucleotide sequence ID" value="NZ_JABVCF010000008.1"/>
</dbReference>
<protein>
    <submittedName>
        <fullName evidence="2">Polysaccharide lyase</fullName>
    </submittedName>
</protein>
<sequence length="309" mass="34046">MTALAAFSIATSSLANANDLVLKDSLEGPDFTDAGGLYYKENYEQSAGTFEFQQDVMRNGKGALKLTIRPICPTSKDGCSERAEIWERPELRVPYDQGVWYGFAVKFADPIPQDDHRYLIAQWKREIDPGAEGDFSPFLALRLRKGKLFATVETNYVAQGAIEKPSEPCDAGAVPVWLRPDTNQMRALVATDTAWTPEDGKLYASCTSAIQVIDHGNKLPAPNSGWIDFAVYTKPGPDGSGHIELYANGKPIVTIKGHIGHADQGLGPNQYFKFGPYRAANAGEWTLYYDDFRRSPHCKDVLVGAPCNF</sequence>
<evidence type="ECO:0000313" key="3">
    <source>
        <dbReference type="Proteomes" id="UP000680348"/>
    </source>
</evidence>
<proteinExistence type="predicted"/>
<dbReference type="AlphaFoldDB" id="A0A942DXQ9"/>
<dbReference type="Proteomes" id="UP000680348">
    <property type="component" value="Unassembled WGS sequence"/>
</dbReference>
<dbReference type="InterPro" id="IPR025975">
    <property type="entry name" value="Polysacc_lyase"/>
</dbReference>
<keyword evidence="3" id="KW-1185">Reference proteome</keyword>
<evidence type="ECO:0000313" key="2">
    <source>
        <dbReference type="EMBL" id="MBS3650109.1"/>
    </source>
</evidence>
<keyword evidence="1" id="KW-0732">Signal</keyword>
<feature type="chain" id="PRO_5036884743" evidence="1">
    <location>
        <begin position="18"/>
        <end position="309"/>
    </location>
</feature>
<organism evidence="2 3">
    <name type="scientific">Pseudaminobacter soli</name>
    <name type="common">ex Zhang et al. 2022</name>
    <dbReference type="NCBI Taxonomy" id="2831468"/>
    <lineage>
        <taxon>Bacteria</taxon>
        <taxon>Pseudomonadati</taxon>
        <taxon>Pseudomonadota</taxon>
        <taxon>Alphaproteobacteria</taxon>
        <taxon>Hyphomicrobiales</taxon>
        <taxon>Phyllobacteriaceae</taxon>
        <taxon>Pseudaminobacter</taxon>
    </lineage>
</organism>
<dbReference type="Gene3D" id="2.60.120.200">
    <property type="match status" value="1"/>
</dbReference>
<comment type="caution">
    <text evidence="2">The sequence shown here is derived from an EMBL/GenBank/DDBJ whole genome shotgun (WGS) entry which is preliminary data.</text>
</comment>
<keyword evidence="2" id="KW-0456">Lyase</keyword>
<dbReference type="EMBL" id="JAGWCR010000008">
    <property type="protein sequence ID" value="MBS3650109.1"/>
    <property type="molecule type" value="Genomic_DNA"/>
</dbReference>
<gene>
    <name evidence="2" type="ORF">KEU06_15965</name>
</gene>
<feature type="signal peptide" evidence="1">
    <location>
        <begin position="1"/>
        <end position="17"/>
    </location>
</feature>
<evidence type="ECO:0000256" key="1">
    <source>
        <dbReference type="SAM" id="SignalP"/>
    </source>
</evidence>